<evidence type="ECO:0000313" key="1">
    <source>
        <dbReference type="EMBL" id="SFK60880.1"/>
    </source>
</evidence>
<organism evidence="1 2">
    <name type="scientific">Neomesorhizobium albiziae</name>
    <dbReference type="NCBI Taxonomy" id="335020"/>
    <lineage>
        <taxon>Bacteria</taxon>
        <taxon>Pseudomonadati</taxon>
        <taxon>Pseudomonadota</taxon>
        <taxon>Alphaproteobacteria</taxon>
        <taxon>Hyphomicrobiales</taxon>
        <taxon>Phyllobacteriaceae</taxon>
        <taxon>Neomesorhizobium</taxon>
    </lineage>
</organism>
<keyword evidence="2" id="KW-1185">Reference proteome</keyword>
<dbReference type="EMBL" id="FOSL01000009">
    <property type="protein sequence ID" value="SFK60880.1"/>
    <property type="molecule type" value="Genomic_DNA"/>
</dbReference>
<dbReference type="RefSeq" id="WP_342211615.1">
    <property type="nucleotide sequence ID" value="NZ_BSPE01000078.1"/>
</dbReference>
<accession>A0A1I4AXH0</accession>
<dbReference type="AlphaFoldDB" id="A0A1I4AXH0"/>
<dbReference type="Pfam" id="PF20126">
    <property type="entry name" value="TumE"/>
    <property type="match status" value="1"/>
</dbReference>
<name>A0A1I4AXH0_9HYPH</name>
<dbReference type="InterPro" id="IPR045397">
    <property type="entry name" value="TumE-like"/>
</dbReference>
<sequence length="112" mass="12828">MSGVVIVDNGEYDDIKDNMKAELVHRAKSILPGGEIVEMVVWRLPRPVAGSSHPYKYRLFFGRDGKRIVGFDNERGKGDHCHLDGKEYPYRFTSVNELMADFLAEVRKRMPT</sequence>
<proteinExistence type="predicted"/>
<protein>
    <submittedName>
        <fullName evidence="1">Uncharacterized protein</fullName>
    </submittedName>
</protein>
<evidence type="ECO:0000313" key="2">
    <source>
        <dbReference type="Proteomes" id="UP000323300"/>
    </source>
</evidence>
<reference evidence="1 2" key="1">
    <citation type="submission" date="2016-10" db="EMBL/GenBank/DDBJ databases">
        <authorList>
            <person name="Varghese N."/>
            <person name="Submissions S."/>
        </authorList>
    </citation>
    <scope>NUCLEOTIDE SEQUENCE [LARGE SCALE GENOMIC DNA]</scope>
    <source>
        <strain evidence="1 2">DSM 21822</strain>
    </source>
</reference>
<dbReference type="Proteomes" id="UP000323300">
    <property type="component" value="Unassembled WGS sequence"/>
</dbReference>
<gene>
    <name evidence="1" type="ORF">SAMN04488498_10926</name>
</gene>